<keyword evidence="6 9" id="KW-0227">DNA damage</keyword>
<dbReference type="NCBIfam" id="TIGR00628">
    <property type="entry name" value="ung"/>
    <property type="match status" value="1"/>
</dbReference>
<protein>
    <recommendedName>
        <fullName evidence="5 9">Uracil-DNA glycosylase</fullName>
        <shortName evidence="9">UDG</shortName>
        <ecNumber evidence="4 9">3.2.2.27</ecNumber>
    </recommendedName>
</protein>
<dbReference type="Pfam" id="PF03167">
    <property type="entry name" value="UDG"/>
    <property type="match status" value="1"/>
</dbReference>
<dbReference type="STRING" id="762967.HMPREF9440_00852"/>
<comment type="similarity">
    <text evidence="3 9 11">Belongs to the uracil-DNA glycosylase (UDG) superfamily. UNG family.</text>
</comment>
<evidence type="ECO:0000256" key="7">
    <source>
        <dbReference type="ARBA" id="ARBA00022801"/>
    </source>
</evidence>
<dbReference type="RefSeq" id="WP_008541562.1">
    <property type="nucleotide sequence ID" value="NZ_JH604926.1"/>
</dbReference>
<evidence type="ECO:0000256" key="8">
    <source>
        <dbReference type="ARBA" id="ARBA00023204"/>
    </source>
</evidence>
<dbReference type="SUPFAM" id="SSF52141">
    <property type="entry name" value="Uracil-DNA glycosylase-like"/>
    <property type="match status" value="1"/>
</dbReference>
<dbReference type="EC" id="3.2.2.27" evidence="4 9"/>
<dbReference type="NCBIfam" id="NF003592">
    <property type="entry name" value="PRK05254.1-5"/>
    <property type="match status" value="1"/>
</dbReference>
<dbReference type="Proteomes" id="UP000004956">
    <property type="component" value="Unassembled WGS sequence"/>
</dbReference>
<evidence type="ECO:0000313" key="13">
    <source>
        <dbReference type="EMBL" id="EHY31779.1"/>
    </source>
</evidence>
<dbReference type="GO" id="GO:0097510">
    <property type="term" value="P:base-excision repair, AP site formation via deaminated base removal"/>
    <property type="evidence" value="ECO:0007669"/>
    <property type="project" value="TreeGrafter"/>
</dbReference>
<dbReference type="InterPro" id="IPR036895">
    <property type="entry name" value="Uracil-DNA_glycosylase-like_sf"/>
</dbReference>
<reference evidence="13 14" key="1">
    <citation type="submission" date="2011-11" db="EMBL/GenBank/DDBJ databases">
        <authorList>
            <person name="Weinstock G."/>
            <person name="Sodergren E."/>
            <person name="Clifton S."/>
            <person name="Fulton L."/>
            <person name="Fulton B."/>
            <person name="Courtney L."/>
            <person name="Fronick C."/>
            <person name="Harrison M."/>
            <person name="Strong C."/>
            <person name="Farmer C."/>
            <person name="Delahaunty K."/>
            <person name="Markovic C."/>
            <person name="Hall O."/>
            <person name="Minx P."/>
            <person name="Tomlinson C."/>
            <person name="Mitreva M."/>
            <person name="Hou S."/>
            <person name="Chen J."/>
            <person name="Wollam A."/>
            <person name="Pepin K.H."/>
            <person name="Johnson M."/>
            <person name="Bhonagiri V."/>
            <person name="Zhang X."/>
            <person name="Suruliraj S."/>
            <person name="Warren W."/>
            <person name="Chinwalla A."/>
            <person name="Mardis E.R."/>
            <person name="Wilson R.K."/>
        </authorList>
    </citation>
    <scope>NUCLEOTIDE SEQUENCE [LARGE SCALE GENOMIC DNA]</scope>
    <source>
        <strain evidence="13 14">YIT 11816</strain>
    </source>
</reference>
<dbReference type="PATRIC" id="fig|762967.3.peg.679"/>
<comment type="catalytic activity">
    <reaction evidence="1 9 11">
        <text>Hydrolyzes single-stranded DNA or mismatched double-stranded DNA and polynucleotides, releasing free uracil.</text>
        <dbReference type="EC" id="3.2.2.27"/>
    </reaction>
</comment>
<dbReference type="GO" id="GO:0004844">
    <property type="term" value="F:uracil DNA N-glycosylase activity"/>
    <property type="evidence" value="ECO:0007669"/>
    <property type="project" value="UniProtKB-UniRule"/>
</dbReference>
<dbReference type="PANTHER" id="PTHR11264:SF0">
    <property type="entry name" value="URACIL-DNA GLYCOSYLASE"/>
    <property type="match status" value="1"/>
</dbReference>
<dbReference type="HAMAP" id="MF_00148">
    <property type="entry name" value="UDG"/>
    <property type="match status" value="1"/>
</dbReference>
<feature type="domain" description="Uracil-DNA glycosylase-like" evidence="12">
    <location>
        <begin position="54"/>
        <end position="216"/>
    </location>
</feature>
<keyword evidence="14" id="KW-1185">Reference proteome</keyword>
<dbReference type="GO" id="GO:0005737">
    <property type="term" value="C:cytoplasm"/>
    <property type="evidence" value="ECO:0007669"/>
    <property type="project" value="UniProtKB-SubCell"/>
</dbReference>
<accession>H3KDP1</accession>
<dbReference type="NCBIfam" id="NF003588">
    <property type="entry name" value="PRK05254.1-1"/>
    <property type="match status" value="1"/>
</dbReference>
<gene>
    <name evidence="9" type="primary">ung</name>
    <name evidence="13" type="ORF">HMPREF9440_00852</name>
</gene>
<dbReference type="PANTHER" id="PTHR11264">
    <property type="entry name" value="URACIL-DNA GLYCOSYLASE"/>
    <property type="match status" value="1"/>
</dbReference>
<dbReference type="CDD" id="cd10027">
    <property type="entry name" value="UDG-F1-like"/>
    <property type="match status" value="1"/>
</dbReference>
<dbReference type="OrthoDB" id="9804372at2"/>
<evidence type="ECO:0000256" key="10">
    <source>
        <dbReference type="PROSITE-ProRule" id="PRU10072"/>
    </source>
</evidence>
<keyword evidence="8 9" id="KW-0234">DNA repair</keyword>
<dbReference type="AlphaFoldDB" id="H3KDP1"/>
<evidence type="ECO:0000256" key="6">
    <source>
        <dbReference type="ARBA" id="ARBA00022763"/>
    </source>
</evidence>
<proteinExistence type="inferred from homology"/>
<dbReference type="InterPro" id="IPR002043">
    <property type="entry name" value="UDG_fam1"/>
</dbReference>
<dbReference type="Gene3D" id="3.40.470.10">
    <property type="entry name" value="Uracil-DNA glycosylase-like domain"/>
    <property type="match status" value="1"/>
</dbReference>
<evidence type="ECO:0000256" key="1">
    <source>
        <dbReference type="ARBA" id="ARBA00001400"/>
    </source>
</evidence>
<name>H3KDP1_9BURK</name>
<organism evidence="13 14">
    <name type="scientific">Sutterella parvirubra YIT 11816</name>
    <dbReference type="NCBI Taxonomy" id="762967"/>
    <lineage>
        <taxon>Bacteria</taxon>
        <taxon>Pseudomonadati</taxon>
        <taxon>Pseudomonadota</taxon>
        <taxon>Betaproteobacteria</taxon>
        <taxon>Burkholderiales</taxon>
        <taxon>Sutterellaceae</taxon>
        <taxon>Sutterella</taxon>
    </lineage>
</organism>
<dbReference type="InterPro" id="IPR005122">
    <property type="entry name" value="Uracil-DNA_glycosylase-like"/>
</dbReference>
<comment type="function">
    <text evidence="2 9 11">Excises uracil residues from the DNA which can arise as a result of misincorporation of dUMP residues by DNA polymerase or due to deamination of cytosine.</text>
</comment>
<sequence>MRAPDFSTAGLTGRWKTLVEGFLASPQGEAVVAKVADAAKSANVYPPTPFRALELTPFERVRVVVLGQDPYHTPGKAEGLAFSVPEHEALPPSLKNIFKELEAEYGVRRTQGRLIDWAQAGVLLINTILTVEEGMPLSHRRFGWTALTDGLIRALSDERDGLVFMLWGRPAQEKIPLIDAGKHLILTASHPSPLSVTRGPEPFLGCGHFKKADGHLGTAIPWTGAEPKEPSLFDGF</sequence>
<dbReference type="SMART" id="SM00987">
    <property type="entry name" value="UreE_C"/>
    <property type="match status" value="1"/>
</dbReference>
<evidence type="ECO:0000313" key="14">
    <source>
        <dbReference type="Proteomes" id="UP000004956"/>
    </source>
</evidence>
<comment type="subcellular location">
    <subcellularLocation>
        <location evidence="9">Cytoplasm</location>
    </subcellularLocation>
</comment>
<evidence type="ECO:0000256" key="3">
    <source>
        <dbReference type="ARBA" id="ARBA00008184"/>
    </source>
</evidence>
<dbReference type="PROSITE" id="PS00130">
    <property type="entry name" value="U_DNA_GLYCOSYLASE"/>
    <property type="match status" value="1"/>
</dbReference>
<evidence type="ECO:0000256" key="5">
    <source>
        <dbReference type="ARBA" id="ARBA00018429"/>
    </source>
</evidence>
<dbReference type="NCBIfam" id="NF003591">
    <property type="entry name" value="PRK05254.1-4"/>
    <property type="match status" value="1"/>
</dbReference>
<keyword evidence="7 9" id="KW-0378">Hydrolase</keyword>
<dbReference type="SMART" id="SM00986">
    <property type="entry name" value="UDG"/>
    <property type="match status" value="1"/>
</dbReference>
<evidence type="ECO:0000256" key="4">
    <source>
        <dbReference type="ARBA" id="ARBA00012030"/>
    </source>
</evidence>
<evidence type="ECO:0000256" key="2">
    <source>
        <dbReference type="ARBA" id="ARBA00002631"/>
    </source>
</evidence>
<dbReference type="HOGENOM" id="CLU_032162_3_0_4"/>
<evidence type="ECO:0000256" key="9">
    <source>
        <dbReference type="HAMAP-Rule" id="MF_00148"/>
    </source>
</evidence>
<comment type="caution">
    <text evidence="13">The sequence shown here is derived from an EMBL/GenBank/DDBJ whole genome shotgun (WGS) entry which is preliminary data.</text>
</comment>
<evidence type="ECO:0000259" key="12">
    <source>
        <dbReference type="SMART" id="SM00986"/>
    </source>
</evidence>
<dbReference type="InterPro" id="IPR018085">
    <property type="entry name" value="Ura-DNA_Glyclase_AS"/>
</dbReference>
<feature type="active site" description="Proton acceptor" evidence="9 10">
    <location>
        <position position="69"/>
    </location>
</feature>
<dbReference type="EMBL" id="AFBQ01000117">
    <property type="protein sequence ID" value="EHY31779.1"/>
    <property type="molecule type" value="Genomic_DNA"/>
</dbReference>
<evidence type="ECO:0000256" key="11">
    <source>
        <dbReference type="RuleBase" id="RU003780"/>
    </source>
</evidence>
<dbReference type="NCBIfam" id="NF003589">
    <property type="entry name" value="PRK05254.1-2"/>
    <property type="match status" value="1"/>
</dbReference>
<keyword evidence="9" id="KW-0963">Cytoplasm</keyword>